<dbReference type="EMBL" id="CM016762">
    <property type="protein sequence ID" value="TMS39283.1"/>
    <property type="molecule type" value="Genomic_DNA"/>
</dbReference>
<protein>
    <submittedName>
        <fullName evidence="1">Uncharacterized protein</fullName>
    </submittedName>
</protein>
<dbReference type="Proteomes" id="UP000298663">
    <property type="component" value="Chromosome X"/>
</dbReference>
<reference evidence="1 2" key="1">
    <citation type="journal article" date="2015" name="Genome Biol.">
        <title>Comparative genomics of Steinernema reveals deeply conserved gene regulatory networks.</title>
        <authorList>
            <person name="Dillman A.R."/>
            <person name="Macchietto M."/>
            <person name="Porter C.F."/>
            <person name="Rogers A."/>
            <person name="Williams B."/>
            <person name="Antoshechkin I."/>
            <person name="Lee M.M."/>
            <person name="Goodwin Z."/>
            <person name="Lu X."/>
            <person name="Lewis E.E."/>
            <person name="Goodrich-Blair H."/>
            <person name="Stock S.P."/>
            <person name="Adams B.J."/>
            <person name="Sternberg P.W."/>
            <person name="Mortazavi A."/>
        </authorList>
    </citation>
    <scope>NUCLEOTIDE SEQUENCE [LARGE SCALE GENOMIC DNA]</scope>
    <source>
        <strain evidence="1 2">ALL</strain>
    </source>
</reference>
<name>A0A4V6I8T3_STECR</name>
<gene>
    <name evidence="1" type="ORF">L596_005832</name>
</gene>
<organism evidence="1 2">
    <name type="scientific">Steinernema carpocapsae</name>
    <name type="common">Entomopathogenic nematode</name>
    <dbReference type="NCBI Taxonomy" id="34508"/>
    <lineage>
        <taxon>Eukaryota</taxon>
        <taxon>Metazoa</taxon>
        <taxon>Ecdysozoa</taxon>
        <taxon>Nematoda</taxon>
        <taxon>Chromadorea</taxon>
        <taxon>Rhabditida</taxon>
        <taxon>Tylenchina</taxon>
        <taxon>Panagrolaimomorpha</taxon>
        <taxon>Strongyloidoidea</taxon>
        <taxon>Steinernematidae</taxon>
        <taxon>Steinernema</taxon>
    </lineage>
</organism>
<accession>A0A4V6I8T3</accession>
<proteinExistence type="predicted"/>
<sequence length="109" mass="12714">MCQFQIFFLDYWNPFCDLSLNTCRGPFDSKSFPNINVLFQNVIDGSDEFSLNFAASHWNHSNQSHLGCFFSQLIVRTLELVTTVSISIEKYRIEESGLRFFDNKLFLDP</sequence>
<evidence type="ECO:0000313" key="1">
    <source>
        <dbReference type="EMBL" id="TMS39283.1"/>
    </source>
</evidence>
<comment type="caution">
    <text evidence="1">The sequence shown here is derived from an EMBL/GenBank/DDBJ whole genome shotgun (WGS) entry which is preliminary data.</text>
</comment>
<evidence type="ECO:0000313" key="2">
    <source>
        <dbReference type="Proteomes" id="UP000298663"/>
    </source>
</evidence>
<dbReference type="AlphaFoldDB" id="A0A4V6I8T3"/>
<dbReference type="EMBL" id="AZBU02000001">
    <property type="protein sequence ID" value="TMS39283.1"/>
    <property type="molecule type" value="Genomic_DNA"/>
</dbReference>
<reference evidence="1 2" key="2">
    <citation type="journal article" date="2019" name="G3 (Bethesda)">
        <title>Hybrid Assembly of the Genome of the Entomopathogenic Nematode Steinernema carpocapsae Identifies the X-Chromosome.</title>
        <authorList>
            <person name="Serra L."/>
            <person name="Macchietto M."/>
            <person name="Macias-Munoz A."/>
            <person name="McGill C.J."/>
            <person name="Rodriguez I.M."/>
            <person name="Rodriguez B."/>
            <person name="Murad R."/>
            <person name="Mortazavi A."/>
        </authorList>
    </citation>
    <scope>NUCLEOTIDE SEQUENCE [LARGE SCALE GENOMIC DNA]</scope>
    <source>
        <strain evidence="1 2">ALL</strain>
    </source>
</reference>
<keyword evidence="2" id="KW-1185">Reference proteome</keyword>